<proteinExistence type="predicted"/>
<dbReference type="EMBL" id="VUJU01001938">
    <property type="protein sequence ID" value="KAF0763216.1"/>
    <property type="molecule type" value="Genomic_DNA"/>
</dbReference>
<keyword evidence="2" id="KW-1185">Reference proteome</keyword>
<accession>A0A6G0YZC2</accession>
<organism evidence="1 2">
    <name type="scientific">Aphis craccivora</name>
    <name type="common">Cowpea aphid</name>
    <dbReference type="NCBI Taxonomy" id="307492"/>
    <lineage>
        <taxon>Eukaryota</taxon>
        <taxon>Metazoa</taxon>
        <taxon>Ecdysozoa</taxon>
        <taxon>Arthropoda</taxon>
        <taxon>Hexapoda</taxon>
        <taxon>Insecta</taxon>
        <taxon>Pterygota</taxon>
        <taxon>Neoptera</taxon>
        <taxon>Paraneoptera</taxon>
        <taxon>Hemiptera</taxon>
        <taxon>Sternorrhyncha</taxon>
        <taxon>Aphidomorpha</taxon>
        <taxon>Aphidoidea</taxon>
        <taxon>Aphididae</taxon>
        <taxon>Aphidini</taxon>
        <taxon>Aphis</taxon>
        <taxon>Aphis</taxon>
    </lineage>
</organism>
<dbReference type="Proteomes" id="UP000478052">
    <property type="component" value="Unassembled WGS sequence"/>
</dbReference>
<reference evidence="1 2" key="1">
    <citation type="submission" date="2019-08" db="EMBL/GenBank/DDBJ databases">
        <title>Whole genome of Aphis craccivora.</title>
        <authorList>
            <person name="Voronova N.V."/>
            <person name="Shulinski R.S."/>
            <person name="Bandarenka Y.V."/>
            <person name="Zhorov D.G."/>
            <person name="Warner D."/>
        </authorList>
    </citation>
    <scope>NUCLEOTIDE SEQUENCE [LARGE SCALE GENOMIC DNA]</scope>
    <source>
        <strain evidence="1">180601</strain>
        <tissue evidence="1">Whole Body</tissue>
    </source>
</reference>
<feature type="non-terminal residue" evidence="1">
    <location>
        <position position="45"/>
    </location>
</feature>
<dbReference type="AlphaFoldDB" id="A0A6G0YZC2"/>
<gene>
    <name evidence="1" type="ORF">FWK35_00008700</name>
</gene>
<comment type="caution">
    <text evidence="1">The sequence shown here is derived from an EMBL/GenBank/DDBJ whole genome shotgun (WGS) entry which is preliminary data.</text>
</comment>
<evidence type="ECO:0000313" key="2">
    <source>
        <dbReference type="Proteomes" id="UP000478052"/>
    </source>
</evidence>
<evidence type="ECO:0000313" key="1">
    <source>
        <dbReference type="EMBL" id="KAF0763216.1"/>
    </source>
</evidence>
<name>A0A6G0YZC2_APHCR</name>
<protein>
    <submittedName>
        <fullName evidence="1">Uncharacterized protein</fullName>
    </submittedName>
</protein>
<sequence length="45" mass="5497">MVYKELKKITEKRSFLSKTSFRPNHIFYTVVTQKQICKYLKLFPI</sequence>